<dbReference type="GO" id="GO:0051539">
    <property type="term" value="F:4 iron, 4 sulfur cluster binding"/>
    <property type="evidence" value="ECO:0007669"/>
    <property type="project" value="UniProtKB-KW"/>
</dbReference>
<accession>B4DB75</accession>
<feature type="chain" id="PRO_5002800726" evidence="6">
    <location>
        <begin position="22"/>
        <end position="682"/>
    </location>
</feature>
<keyword evidence="3" id="KW-0560">Oxidoreductase</keyword>
<dbReference type="PANTHER" id="PTHR43498">
    <property type="entry name" value="FERREDOXIN:COB-COM HETERODISULFIDE REDUCTASE SUBUNIT A"/>
    <property type="match status" value="1"/>
</dbReference>
<evidence type="ECO:0000313" key="8">
    <source>
        <dbReference type="EMBL" id="EDY16353.1"/>
    </source>
</evidence>
<dbReference type="Pfam" id="PF25275">
    <property type="entry name" value="Golvesin_C"/>
    <property type="match status" value="1"/>
</dbReference>
<keyword evidence="4" id="KW-0408">Iron</keyword>
<evidence type="ECO:0000256" key="4">
    <source>
        <dbReference type="ARBA" id="ARBA00023004"/>
    </source>
</evidence>
<dbReference type="InParanoid" id="B4DB75"/>
<keyword evidence="6" id="KW-0732">Signal</keyword>
<dbReference type="Proteomes" id="UP000005824">
    <property type="component" value="Unassembled WGS sequence"/>
</dbReference>
<sequence>MRIRPLAVVVAILFAAPRVEAAETCDVLVYGGTPGGLSAALAASREGASVVVIEPTRWIGGMVTGGLASTDVGNEKVIGGIAREFFTRAAEAKAGTPMWFAEPKVNMATFKAMLQETKIKVVTDQRLKSISRDGDRIESLMTSDGIRYEAKVFIDATYEGDLLARAGVSYAIGRESRDTYNEPLAGFLPAPLRPRTVEQMAQDSPSIGGPKDAMNYVHGTPAKIEALDVAGLPLPGISNQWFEVGAGDSRTQAYNFRVIVTRQPENRLPFPKPAHYDPMRYELLARTIAAFPGIRFSKLVYLGPIANGKYDANAIGLVVGTDHVGANYNYPDGDEKVRAKIWQDHIDYVQGFLWFLANDSRSPKELQAQAKEWGLAKDEFTDNDNWPYALYVREARRMIGEYVTRQDDCTQHLTKPDSIGMGSFIMDSHAVERLVDHDGSVIDEGNFDVPVRPYHIPYRSLVPQKKQCENLLVPVCISASHVAYGSIRMEPQFMILGQACGDAAVQAIHEKKAVQDIDVAALQTKLREQKQVLDLPLPPGSAAAKDLPGIVMDDADAQYVGEWQASSSSGGVDGMYRHDMNQGKGEKSARFELHVPKDGKYEVRFAYTTAPNRATNVPVSVKHANGENSITVNEKLTPAINQAFVSLGTFRFTADKPAVVTVTTMGTDGYVVVDAVQLLPAE</sequence>
<proteinExistence type="predicted"/>
<evidence type="ECO:0000256" key="5">
    <source>
        <dbReference type="ARBA" id="ARBA00023014"/>
    </source>
</evidence>
<keyword evidence="1" id="KW-0004">4Fe-4S</keyword>
<dbReference type="RefSeq" id="WP_006983485.1">
    <property type="nucleotide sequence ID" value="NZ_ABVL01000035.1"/>
</dbReference>
<reference evidence="8 9" key="1">
    <citation type="journal article" date="2011" name="J. Bacteriol.">
        <title>Genome sequence of Chthoniobacter flavus Ellin428, an aerobic heterotrophic soil bacterium.</title>
        <authorList>
            <person name="Kant R."/>
            <person name="van Passel M.W."/>
            <person name="Palva A."/>
            <person name="Lucas S."/>
            <person name="Lapidus A."/>
            <person name="Glavina Del Rio T."/>
            <person name="Dalin E."/>
            <person name="Tice H."/>
            <person name="Bruce D."/>
            <person name="Goodwin L."/>
            <person name="Pitluck S."/>
            <person name="Larimer F.W."/>
            <person name="Land M.L."/>
            <person name="Hauser L."/>
            <person name="Sangwan P."/>
            <person name="de Vos W.M."/>
            <person name="Janssen P.H."/>
            <person name="Smidt H."/>
        </authorList>
    </citation>
    <scope>NUCLEOTIDE SEQUENCE [LARGE SCALE GENOMIC DNA]</scope>
    <source>
        <strain evidence="8 9">Ellin428</strain>
    </source>
</reference>
<dbReference type="InterPro" id="IPR039650">
    <property type="entry name" value="HdrA-like"/>
</dbReference>
<keyword evidence="2" id="KW-0479">Metal-binding</keyword>
<dbReference type="GO" id="GO:0016829">
    <property type="term" value="F:lyase activity"/>
    <property type="evidence" value="ECO:0007669"/>
    <property type="project" value="UniProtKB-KW"/>
</dbReference>
<dbReference type="GO" id="GO:0016491">
    <property type="term" value="F:oxidoreductase activity"/>
    <property type="evidence" value="ECO:0007669"/>
    <property type="project" value="UniProtKB-KW"/>
</dbReference>
<dbReference type="STRING" id="497964.CfE428DRAFT_6166"/>
<feature type="domain" description="Golvesin/Xly CBD-like" evidence="7">
    <location>
        <begin position="550"/>
        <end position="678"/>
    </location>
</feature>
<comment type="caution">
    <text evidence="8">The sequence shown here is derived from an EMBL/GenBank/DDBJ whole genome shotgun (WGS) entry which is preliminary data.</text>
</comment>
<dbReference type="AlphaFoldDB" id="B4DB75"/>
<keyword evidence="9" id="KW-1185">Reference proteome</keyword>
<dbReference type="EMBL" id="ABVL01000035">
    <property type="protein sequence ID" value="EDY16353.1"/>
    <property type="molecule type" value="Genomic_DNA"/>
</dbReference>
<dbReference type="Pfam" id="PF12831">
    <property type="entry name" value="FAD_oxidored"/>
    <property type="match status" value="1"/>
</dbReference>
<dbReference type="PANTHER" id="PTHR43498:SF1">
    <property type="entry name" value="COB--COM HETERODISULFIDE REDUCTASE IRON-SULFUR SUBUNIT A"/>
    <property type="match status" value="1"/>
</dbReference>
<keyword evidence="5" id="KW-0411">Iron-sulfur</keyword>
<dbReference type="InterPro" id="IPR036188">
    <property type="entry name" value="FAD/NAD-bd_sf"/>
</dbReference>
<evidence type="ECO:0000313" key="9">
    <source>
        <dbReference type="Proteomes" id="UP000005824"/>
    </source>
</evidence>
<organism evidence="8 9">
    <name type="scientific">Chthoniobacter flavus Ellin428</name>
    <dbReference type="NCBI Taxonomy" id="497964"/>
    <lineage>
        <taxon>Bacteria</taxon>
        <taxon>Pseudomonadati</taxon>
        <taxon>Verrucomicrobiota</taxon>
        <taxon>Spartobacteria</taxon>
        <taxon>Chthoniobacterales</taxon>
        <taxon>Chthoniobacteraceae</taxon>
        <taxon>Chthoniobacter</taxon>
    </lineage>
</organism>
<dbReference type="GO" id="GO:0046872">
    <property type="term" value="F:metal ion binding"/>
    <property type="evidence" value="ECO:0007669"/>
    <property type="project" value="UniProtKB-KW"/>
</dbReference>
<protein>
    <submittedName>
        <fullName evidence="8">Putative secreted protein-putative xanthan lyase related</fullName>
    </submittedName>
</protein>
<evidence type="ECO:0000256" key="3">
    <source>
        <dbReference type="ARBA" id="ARBA00023002"/>
    </source>
</evidence>
<gene>
    <name evidence="8" type="ORF">CfE428DRAFT_6166</name>
</gene>
<dbReference type="eggNOG" id="COG0492">
    <property type="taxonomic scope" value="Bacteria"/>
</dbReference>
<dbReference type="SUPFAM" id="SSF51905">
    <property type="entry name" value="FAD/NAD(P)-binding domain"/>
    <property type="match status" value="1"/>
</dbReference>
<dbReference type="InterPro" id="IPR033803">
    <property type="entry name" value="CBD-like_Golvesin-Xly"/>
</dbReference>
<evidence type="ECO:0000256" key="6">
    <source>
        <dbReference type="SAM" id="SignalP"/>
    </source>
</evidence>
<evidence type="ECO:0000256" key="1">
    <source>
        <dbReference type="ARBA" id="ARBA00022485"/>
    </source>
</evidence>
<name>B4DB75_9BACT</name>
<dbReference type="Gene3D" id="3.50.50.60">
    <property type="entry name" value="FAD/NAD(P)-binding domain"/>
    <property type="match status" value="1"/>
</dbReference>
<evidence type="ECO:0000259" key="7">
    <source>
        <dbReference type="Pfam" id="PF25275"/>
    </source>
</evidence>
<feature type="signal peptide" evidence="6">
    <location>
        <begin position="1"/>
        <end position="21"/>
    </location>
</feature>
<evidence type="ECO:0000256" key="2">
    <source>
        <dbReference type="ARBA" id="ARBA00022723"/>
    </source>
</evidence>
<keyword evidence="8" id="KW-0456">Lyase</keyword>